<evidence type="ECO:0008006" key="19">
    <source>
        <dbReference type="Google" id="ProtNLM"/>
    </source>
</evidence>
<dbReference type="InterPro" id="IPR037045">
    <property type="entry name" value="S8pro/Inhibitor_I9_sf"/>
</dbReference>
<evidence type="ECO:0000256" key="5">
    <source>
        <dbReference type="ARBA" id="ARBA00022801"/>
    </source>
</evidence>
<evidence type="ECO:0000313" key="17">
    <source>
        <dbReference type="EMBL" id="KAL2629605.1"/>
    </source>
</evidence>
<dbReference type="Gene3D" id="3.30.70.80">
    <property type="entry name" value="Peptidase S8 propeptide/proteinase inhibitor I9"/>
    <property type="match status" value="1"/>
</dbReference>
<dbReference type="GO" id="GO:0005576">
    <property type="term" value="C:extracellular region"/>
    <property type="evidence" value="ECO:0007669"/>
    <property type="project" value="UniProtKB-SubCell"/>
</dbReference>
<feature type="region of interest" description="Disordered" evidence="11">
    <location>
        <begin position="28"/>
        <end position="58"/>
    </location>
</feature>
<dbReference type="InterPro" id="IPR010259">
    <property type="entry name" value="S8pro/Inhibitor_I9"/>
</dbReference>
<dbReference type="CDD" id="cd02120">
    <property type="entry name" value="PA_subtilisin_like"/>
    <property type="match status" value="1"/>
</dbReference>
<dbReference type="Proteomes" id="UP001605036">
    <property type="component" value="Unassembled WGS sequence"/>
</dbReference>
<dbReference type="InterPro" id="IPR045051">
    <property type="entry name" value="SBT"/>
</dbReference>
<name>A0ABD1YGE1_9MARC</name>
<dbReference type="PROSITE" id="PS00138">
    <property type="entry name" value="SUBTILASE_SER"/>
    <property type="match status" value="1"/>
</dbReference>
<dbReference type="AlphaFoldDB" id="A0ABD1YGE1"/>
<evidence type="ECO:0000256" key="10">
    <source>
        <dbReference type="RuleBase" id="RU003355"/>
    </source>
</evidence>
<dbReference type="InterPro" id="IPR023827">
    <property type="entry name" value="Peptidase_S8_Asp-AS"/>
</dbReference>
<feature type="active site" description="Charge relay system" evidence="8 9">
    <location>
        <position position="178"/>
    </location>
</feature>
<gene>
    <name evidence="17" type="ORF">R1flu_014291</name>
</gene>
<dbReference type="GO" id="GO:0006508">
    <property type="term" value="P:proteolysis"/>
    <property type="evidence" value="ECO:0007669"/>
    <property type="project" value="UniProtKB-KW"/>
</dbReference>
<dbReference type="InterPro" id="IPR022398">
    <property type="entry name" value="Peptidase_S8_His-AS"/>
</dbReference>
<feature type="domain" description="PA" evidence="14">
    <location>
        <begin position="436"/>
        <end position="504"/>
    </location>
</feature>
<evidence type="ECO:0000256" key="12">
    <source>
        <dbReference type="SAM" id="SignalP"/>
    </source>
</evidence>
<keyword evidence="6 9" id="KW-0720">Serine protease</keyword>
<dbReference type="Gene3D" id="2.60.40.2310">
    <property type="match status" value="1"/>
</dbReference>
<evidence type="ECO:0000256" key="8">
    <source>
        <dbReference type="PIRSR" id="PIRSR615500-1"/>
    </source>
</evidence>
<dbReference type="GO" id="GO:0004252">
    <property type="term" value="F:serine-type endopeptidase activity"/>
    <property type="evidence" value="ECO:0007669"/>
    <property type="project" value="UniProtKB-UniRule"/>
</dbReference>
<dbReference type="FunFam" id="3.40.50.200:FF:000006">
    <property type="entry name" value="Subtilisin-like protease SBT1.5"/>
    <property type="match status" value="1"/>
</dbReference>
<evidence type="ECO:0000256" key="9">
    <source>
        <dbReference type="PROSITE-ProRule" id="PRU01240"/>
    </source>
</evidence>
<dbReference type="InterPro" id="IPR034197">
    <property type="entry name" value="Peptidases_S8_3"/>
</dbReference>
<evidence type="ECO:0000313" key="18">
    <source>
        <dbReference type="Proteomes" id="UP001605036"/>
    </source>
</evidence>
<keyword evidence="4 12" id="KW-0732">Signal</keyword>
<dbReference type="InterPro" id="IPR015500">
    <property type="entry name" value="Peptidase_S8_subtilisin-rel"/>
</dbReference>
<evidence type="ECO:0000256" key="2">
    <source>
        <dbReference type="ARBA" id="ARBA00011073"/>
    </source>
</evidence>
<feature type="compositionally biased region" description="Low complexity" evidence="11">
    <location>
        <begin position="37"/>
        <end position="49"/>
    </location>
</feature>
<evidence type="ECO:0000256" key="1">
    <source>
        <dbReference type="ARBA" id="ARBA00004613"/>
    </source>
</evidence>
<dbReference type="PROSITE" id="PS51892">
    <property type="entry name" value="SUBTILASE"/>
    <property type="match status" value="1"/>
</dbReference>
<dbReference type="InterPro" id="IPR003137">
    <property type="entry name" value="PA_domain"/>
</dbReference>
<dbReference type="SUPFAM" id="SSF52743">
    <property type="entry name" value="Subtilisin-like"/>
    <property type="match status" value="1"/>
</dbReference>
<comment type="caution">
    <text evidence="17">The sequence shown here is derived from an EMBL/GenBank/DDBJ whole genome shotgun (WGS) entry which is preliminary data.</text>
</comment>
<feature type="chain" id="PRO_5044751255" description="Subtilisin-like protease" evidence="12">
    <location>
        <begin position="30"/>
        <end position="825"/>
    </location>
</feature>
<evidence type="ECO:0000259" key="14">
    <source>
        <dbReference type="Pfam" id="PF02225"/>
    </source>
</evidence>
<evidence type="ECO:0000256" key="6">
    <source>
        <dbReference type="ARBA" id="ARBA00022825"/>
    </source>
</evidence>
<feature type="active site" description="Charge relay system" evidence="8 9">
    <location>
        <position position="584"/>
    </location>
</feature>
<evidence type="ECO:0000256" key="4">
    <source>
        <dbReference type="ARBA" id="ARBA00022729"/>
    </source>
</evidence>
<dbReference type="InterPro" id="IPR041469">
    <property type="entry name" value="Subtilisin-like_FN3"/>
</dbReference>
<dbReference type="PROSITE" id="PS00137">
    <property type="entry name" value="SUBTILASE_HIS"/>
    <property type="match status" value="1"/>
</dbReference>
<dbReference type="PRINTS" id="PR00723">
    <property type="entry name" value="SUBTILISIN"/>
</dbReference>
<dbReference type="FunFam" id="2.60.40.2310:FF:000001">
    <property type="entry name" value="Subtilisin-like protease SBT1.5"/>
    <property type="match status" value="1"/>
</dbReference>
<feature type="domain" description="Subtilisin-like protease fibronectin type-III" evidence="16">
    <location>
        <begin position="698"/>
        <end position="799"/>
    </location>
</feature>
<evidence type="ECO:0000256" key="11">
    <source>
        <dbReference type="SAM" id="MobiDB-lite"/>
    </source>
</evidence>
<feature type="active site" description="Charge relay system" evidence="8 9">
    <location>
        <position position="248"/>
    </location>
</feature>
<dbReference type="Pfam" id="PF05922">
    <property type="entry name" value="Inhibitor_I9"/>
    <property type="match status" value="1"/>
</dbReference>
<evidence type="ECO:0000259" key="13">
    <source>
        <dbReference type="Pfam" id="PF00082"/>
    </source>
</evidence>
<dbReference type="Pfam" id="PF00082">
    <property type="entry name" value="Peptidase_S8"/>
    <property type="match status" value="1"/>
</dbReference>
<proteinExistence type="inferred from homology"/>
<dbReference type="Gene3D" id="3.40.50.200">
    <property type="entry name" value="Peptidase S8/S53 domain"/>
    <property type="match status" value="1"/>
</dbReference>
<dbReference type="InterPro" id="IPR000209">
    <property type="entry name" value="Peptidase_S8/S53_dom"/>
</dbReference>
<evidence type="ECO:0000256" key="3">
    <source>
        <dbReference type="ARBA" id="ARBA00022670"/>
    </source>
</evidence>
<organism evidence="17 18">
    <name type="scientific">Riccia fluitans</name>
    <dbReference type="NCBI Taxonomy" id="41844"/>
    <lineage>
        <taxon>Eukaryota</taxon>
        <taxon>Viridiplantae</taxon>
        <taxon>Streptophyta</taxon>
        <taxon>Embryophyta</taxon>
        <taxon>Marchantiophyta</taxon>
        <taxon>Marchantiopsida</taxon>
        <taxon>Marchantiidae</taxon>
        <taxon>Marchantiales</taxon>
        <taxon>Ricciaceae</taxon>
        <taxon>Riccia</taxon>
    </lineage>
</organism>
<reference evidence="17 18" key="1">
    <citation type="submission" date="2024-09" db="EMBL/GenBank/DDBJ databases">
        <title>Chromosome-scale assembly of Riccia fluitans.</title>
        <authorList>
            <person name="Paukszto L."/>
            <person name="Sawicki J."/>
            <person name="Karawczyk K."/>
            <person name="Piernik-Szablinska J."/>
            <person name="Szczecinska M."/>
            <person name="Mazdziarz M."/>
        </authorList>
    </citation>
    <scope>NUCLEOTIDE SEQUENCE [LARGE SCALE GENOMIC DNA]</scope>
    <source>
        <strain evidence="17">Rf_01</strain>
        <tissue evidence="17">Aerial parts of the thallus</tissue>
    </source>
</reference>
<evidence type="ECO:0000259" key="16">
    <source>
        <dbReference type="Pfam" id="PF17766"/>
    </source>
</evidence>
<dbReference type="PANTHER" id="PTHR10795">
    <property type="entry name" value="PROPROTEIN CONVERTASE SUBTILISIN/KEXIN"/>
    <property type="match status" value="1"/>
</dbReference>
<dbReference type="InterPro" id="IPR023828">
    <property type="entry name" value="Peptidase_S8_Ser-AS"/>
</dbReference>
<feature type="domain" description="Peptidase S8/S53" evidence="13">
    <location>
        <begin position="169"/>
        <end position="643"/>
    </location>
</feature>
<keyword evidence="7" id="KW-0325">Glycoprotein</keyword>
<feature type="signal peptide" evidence="12">
    <location>
        <begin position="1"/>
        <end position="29"/>
    </location>
</feature>
<dbReference type="Gene3D" id="3.50.30.30">
    <property type="match status" value="1"/>
</dbReference>
<feature type="domain" description="Inhibitor I9" evidence="15">
    <location>
        <begin position="79"/>
        <end position="137"/>
    </location>
</feature>
<comment type="subcellular location">
    <subcellularLocation>
        <location evidence="1">Secreted</location>
    </subcellularLocation>
</comment>
<keyword evidence="3 9" id="KW-0645">Protease</keyword>
<keyword evidence="18" id="KW-1185">Reference proteome</keyword>
<dbReference type="CDD" id="cd04852">
    <property type="entry name" value="Peptidases_S8_3"/>
    <property type="match status" value="1"/>
</dbReference>
<keyword evidence="5 9" id="KW-0378">Hydrolase</keyword>
<accession>A0ABD1YGE1</accession>
<dbReference type="InterPro" id="IPR036852">
    <property type="entry name" value="Peptidase_S8/S53_dom_sf"/>
</dbReference>
<evidence type="ECO:0000256" key="7">
    <source>
        <dbReference type="ARBA" id="ARBA00023180"/>
    </source>
</evidence>
<sequence>MGRRSVKSLQRTWSVFLFLSLLVAASVSGDEEPPTDPGTEPGTDPGTEPSPEIPPAGPQSFVVHLCRRRGTIEGAFLSYRQYLATVLDTDLNSTAVDESLLYRYETAFDGFAAIIDQDQANALQEMPGVLAVIPNYRSDLATTNSWKFLGLEVAKTPNNGPVWNQTKFGQDVIIGIVDTGIWPEHPSFSDKNFTAIPSRWKGKCVDGDNFSASSNCNKKLIGAKFYYAGNPDISFEQEYNSSRDYQGHGTHVASTAAGSFVNASMNGYLNGTMKGGAPKARIAVYKVCWNQAGCYLADIAAAIEDAILDGVDVLSISISGMNEGRFTWDTVGIAAFQAMRKNITVNFAGGNSGPTAGTVNHVEPWSFTVAATTQDRYVGANVTISPYRGSPAAAGLQFRGMTASSYSNFTAPIILGSDATRYGYPLFGAFCFDGNLDPMLVEGKIVFCLRGREDESIEAKAQAVAAAGGVGLIVGNTAQMEDYTIRPIMAEIPAVYISAYDAQRVVDFFSKCDLDVCIMRNATATFSRGVTLLGDKPAPVVASFSSCGPSGVTKNILKPDIAAPGVDILAAWLNNDVSVLSGTSMATPHIAGVVALVKAANPTFTPAQIKSAIMTTAKVLDNTSNKTKNLHGKPASPFSVGAGLVDPVAAVNPGLVYDLVWTDYALFLCNLTYDDNEIQMITGEKGFCSNKTIPLSTNLNYPSVSVSDLKTTLNVNRTVTNTGPTAKATYSLTVEAPKGVKVTITPTSLAFTKLLEKKSFTIKLERSPLIVANDTQEQWVFGSYTWSDGVHKVRSPIAVGISPQYQSYEIYNKNRVNPDGFTTSF</sequence>
<comment type="similarity">
    <text evidence="2 9 10">Belongs to the peptidase S8 family.</text>
</comment>
<evidence type="ECO:0000259" key="15">
    <source>
        <dbReference type="Pfam" id="PF05922"/>
    </source>
</evidence>
<dbReference type="EMBL" id="JBHFFA010000004">
    <property type="protein sequence ID" value="KAL2629605.1"/>
    <property type="molecule type" value="Genomic_DNA"/>
</dbReference>
<dbReference type="PROSITE" id="PS00136">
    <property type="entry name" value="SUBTILASE_ASP"/>
    <property type="match status" value="1"/>
</dbReference>
<dbReference type="Pfam" id="PF02225">
    <property type="entry name" value="PA"/>
    <property type="match status" value="1"/>
</dbReference>
<dbReference type="Pfam" id="PF17766">
    <property type="entry name" value="fn3_6"/>
    <property type="match status" value="1"/>
</dbReference>
<protein>
    <recommendedName>
        <fullName evidence="19">Subtilisin-like protease</fullName>
    </recommendedName>
</protein>